<reference evidence="6" key="1">
    <citation type="journal article" date="2013" name="Chem. Biol.">
        <title>Core assembly mechanism of quinocarcin/SF-1739: bimodular complex nonribosomal peptide synthetases for sequential mannich-type reactions.</title>
        <authorList>
            <person name="Hiratsuka T."/>
            <person name="Koketsu K."/>
            <person name="Minami A."/>
            <person name="Kaneko S."/>
            <person name="Yamazaki C."/>
            <person name="Watanabe K."/>
            <person name="Oguri H."/>
            <person name="Oikawa H."/>
        </authorList>
    </citation>
    <scope>NUCLEOTIDE SEQUENCE</scope>
    <source>
        <strain evidence="6">SF-1739</strain>
    </source>
</reference>
<dbReference type="SUPFAM" id="SSF52777">
    <property type="entry name" value="CoA-dependent acyltransferases"/>
    <property type="match status" value="2"/>
</dbReference>
<dbReference type="NCBIfam" id="TIGR01733">
    <property type="entry name" value="AA-adenyl-dom"/>
    <property type="match status" value="1"/>
</dbReference>
<dbReference type="GO" id="GO:0043041">
    <property type="term" value="P:amino acid activation for nonribosomal peptide biosynthetic process"/>
    <property type="evidence" value="ECO:0007669"/>
    <property type="project" value="TreeGrafter"/>
</dbReference>
<name>A0A060NUA2_PETGR</name>
<keyword evidence="4" id="KW-0436">Ligase</keyword>
<dbReference type="EMBL" id="AB819397">
    <property type="protein sequence ID" value="BAO84890.1"/>
    <property type="molecule type" value="Genomic_DNA"/>
</dbReference>
<dbReference type="GO" id="GO:0009366">
    <property type="term" value="C:enterobactin synthetase complex"/>
    <property type="evidence" value="ECO:0007669"/>
    <property type="project" value="TreeGrafter"/>
</dbReference>
<dbReference type="SMART" id="SM00823">
    <property type="entry name" value="PKS_PP"/>
    <property type="match status" value="1"/>
</dbReference>
<evidence type="ECO:0000313" key="6">
    <source>
        <dbReference type="EMBL" id="BAO84890.1"/>
    </source>
</evidence>
<dbReference type="SUPFAM" id="SSF47336">
    <property type="entry name" value="ACP-like"/>
    <property type="match status" value="1"/>
</dbReference>
<dbReference type="PROSITE" id="PS50075">
    <property type="entry name" value="CARRIER"/>
    <property type="match status" value="1"/>
</dbReference>
<dbReference type="InterPro" id="IPR001242">
    <property type="entry name" value="Condensation_dom"/>
</dbReference>
<evidence type="ECO:0000259" key="5">
    <source>
        <dbReference type="PROSITE" id="PS50075"/>
    </source>
</evidence>
<accession>A0A060NUA2</accession>
<dbReference type="Gene3D" id="3.40.50.720">
    <property type="entry name" value="NAD(P)-binding Rossmann-like Domain"/>
    <property type="match status" value="1"/>
</dbReference>
<dbReference type="PANTHER" id="PTHR45527:SF1">
    <property type="entry name" value="FATTY ACID SYNTHASE"/>
    <property type="match status" value="1"/>
</dbReference>
<dbReference type="Pfam" id="PF00668">
    <property type="entry name" value="Condensation"/>
    <property type="match status" value="1"/>
</dbReference>
<comment type="cofactor">
    <cofactor evidence="1">
        <name>pantetheine 4'-phosphate</name>
        <dbReference type="ChEBI" id="CHEBI:47942"/>
    </cofactor>
</comment>
<evidence type="ECO:0000256" key="2">
    <source>
        <dbReference type="ARBA" id="ARBA00022450"/>
    </source>
</evidence>
<dbReference type="GO" id="GO:0031177">
    <property type="term" value="F:phosphopantetheine binding"/>
    <property type="evidence" value="ECO:0007669"/>
    <property type="project" value="InterPro"/>
</dbReference>
<dbReference type="InterPro" id="IPR036736">
    <property type="entry name" value="ACP-like_sf"/>
</dbReference>
<dbReference type="InterPro" id="IPR023213">
    <property type="entry name" value="CAT-like_dom_sf"/>
</dbReference>
<dbReference type="Pfam" id="PF13193">
    <property type="entry name" value="AMP-binding_C"/>
    <property type="match status" value="1"/>
</dbReference>
<dbReference type="InterPro" id="IPR036291">
    <property type="entry name" value="NAD(P)-bd_dom_sf"/>
</dbReference>
<evidence type="ECO:0000256" key="4">
    <source>
        <dbReference type="ARBA" id="ARBA00022598"/>
    </source>
</evidence>
<evidence type="ECO:0000256" key="3">
    <source>
        <dbReference type="ARBA" id="ARBA00022553"/>
    </source>
</evidence>
<dbReference type="CDD" id="cd05235">
    <property type="entry name" value="SDR_e1"/>
    <property type="match status" value="1"/>
</dbReference>
<dbReference type="Gene3D" id="3.40.50.980">
    <property type="match status" value="2"/>
</dbReference>
<sequence>MSGQHEISSLTSEEKRALLAGLLDASANVTSNLTLEQRRLWLLIQLDEKRPWQTSVAVRLTGRTDAAVLQQALSTAVQRHEVLRTTFRTVDGHPLATVRPVASLRLPVVQVDPDRLDAELARIAASETRRRFDLAQGPLVRASLLRLGEEDHVLLLTVHQLVADRRSVRLFTDEVLTGYAHLLGGSGEEAAGPAAEPQALAAAQRAWLTGDDAEKDIEYWRDRTAGLNALELPTDRPRPPVKTIDADVASVAVPRELRDRLEAFTSGTGRRLSRLLLAGCTAVLSRHAEQRTFAVGVPVPPSWQEGAEGLVGPLENTLPVRFDLDAGESLSTLLGRTDSALDEALEHARLPFEQIVEAAHPPRDLSRTPLFQVLFGFEEEWSSRELPGVTAHRLDLPVTWTPHDIDLYAVRRDGELSLRAHFNTSLFDRATVEQFLDRTLLLLDSAVTDPDRPLSDLSLLSDKDRERLEAWNATATGRTGPRLLHELVAEAAASRPDAPALTSSTAELSYASMEARAEALAARLAGLGAGPESLVGVLADRSVHTMVALLGVLKTGGAYVPLDPSYPADRIASIAEEAGIRVLVGDQGALDALGGKAAGLERVAVPTADPDGPVTRPAVEIEPDNLAYVIYTSGSTGRPKGVAVEHRQITHSTLARSILEEPGLPERYLVLAPFTFDASGGGLYWTLMRGGTVVVPSEAEVLDPRLLAALIRDKDVTHVDGVPSQYSVLLETEPEPFPSVRTTVLAGEVLPPSLVEAHRRRSPGVALFNEYGPTEATVWASVHPVTAEDAESGRVPIGRPIPNTRVHLLDKRLNPVPPGVPGELYIGGGGVVRGYVKRPGMTGGSFLPDPFSEEPGARMYRTGDLARYRQDGSIEFLGRADTQVKIRGFRIELTEIENVLLRHPLVAETSVIAREDQPGVPRLVAYVVPVVGRVVTKEALIKHVLAQVPDYMVPSAFVTLERMPLTPNGKIDTAALPAPDLGIEDFVEPGTQLEAEIAETFCSLLGVSKVSAVADFFELGGNSLLVARLTAQLSRTHDVTLPVEQIFRVPTVAGVAAAIEEDRRQRDNVDSEVLYAQQLEELHAEITLPEEIAPGDLPHSEWFAPRHALVTGATGYLGAFLAVELILRTDALVHCLVRAENEEEAWERMEATLRKYHAWDESYRSRMRMVVGDLARPRLGLGEEEFAAAAAELDVIYHSGAVVNFTYPYEAARPANVEGTKEVLRLATTTTLKSVHFVSSVDVFMGTGAERPFTEEDLDSRPIRIPTGYPRSKWLAERIVYLARDRGIPVTVQRPWMITGHTQTGASHHTDYLYVYLRGFLDLGVLPLYNDVINAVPVDFTAQAIVYTSLREENFGKNFNITNPAPTTMTQCYQWLRSFGYDLNVIDEEEARQRALGVDEDHVLFPMTPLLRVASMRHAALDPELQKQIDPQDECRVLTEALEGSGISCPPVTEEWAHACFRFLVDGGYLPAPEDVVVPQGSVN</sequence>
<dbReference type="InterPro" id="IPR010071">
    <property type="entry name" value="AA_adenyl_dom"/>
</dbReference>
<gene>
    <name evidence="6" type="primary">cya17</name>
</gene>
<dbReference type="SUPFAM" id="SSF56801">
    <property type="entry name" value="Acetyl-CoA synthetase-like"/>
    <property type="match status" value="1"/>
</dbReference>
<dbReference type="Pfam" id="PF00550">
    <property type="entry name" value="PP-binding"/>
    <property type="match status" value="1"/>
</dbReference>
<dbReference type="NCBIfam" id="TIGR01746">
    <property type="entry name" value="Thioester-redct"/>
    <property type="match status" value="1"/>
</dbReference>
<dbReference type="GO" id="GO:0008610">
    <property type="term" value="P:lipid biosynthetic process"/>
    <property type="evidence" value="ECO:0007669"/>
    <property type="project" value="UniProtKB-ARBA"/>
</dbReference>
<dbReference type="InterPro" id="IPR020806">
    <property type="entry name" value="PKS_PP-bd"/>
</dbReference>
<dbReference type="SUPFAM" id="SSF51735">
    <property type="entry name" value="NAD(P)-binding Rossmann-fold domains"/>
    <property type="match status" value="1"/>
</dbReference>
<dbReference type="Pfam" id="PF07993">
    <property type="entry name" value="NAD_binding_4"/>
    <property type="match status" value="1"/>
</dbReference>
<dbReference type="CDD" id="cd19531">
    <property type="entry name" value="LCL_NRPS-like"/>
    <property type="match status" value="1"/>
</dbReference>
<dbReference type="InterPro" id="IPR000873">
    <property type="entry name" value="AMP-dep_synth/lig_dom"/>
</dbReference>
<proteinExistence type="predicted"/>
<feature type="domain" description="Carrier" evidence="5">
    <location>
        <begin position="988"/>
        <end position="1063"/>
    </location>
</feature>
<dbReference type="GO" id="GO:0009239">
    <property type="term" value="P:enterobactin biosynthetic process"/>
    <property type="evidence" value="ECO:0007669"/>
    <property type="project" value="TreeGrafter"/>
</dbReference>
<dbReference type="InterPro" id="IPR006162">
    <property type="entry name" value="Ppantetheine_attach_site"/>
</dbReference>
<dbReference type="Gene3D" id="1.10.1200.10">
    <property type="entry name" value="ACP-like"/>
    <property type="match status" value="1"/>
</dbReference>
<dbReference type="Gene3D" id="3.30.300.30">
    <property type="match status" value="1"/>
</dbReference>
<dbReference type="InterPro" id="IPR010080">
    <property type="entry name" value="Thioester_reductase-like_dom"/>
</dbReference>
<dbReference type="GO" id="GO:0005829">
    <property type="term" value="C:cytosol"/>
    <property type="evidence" value="ECO:0007669"/>
    <property type="project" value="TreeGrafter"/>
</dbReference>
<dbReference type="Gene3D" id="2.30.38.10">
    <property type="entry name" value="Luciferase, Domain 3"/>
    <property type="match status" value="1"/>
</dbReference>
<evidence type="ECO:0000256" key="1">
    <source>
        <dbReference type="ARBA" id="ARBA00001957"/>
    </source>
</evidence>
<dbReference type="InterPro" id="IPR025110">
    <property type="entry name" value="AMP-bd_C"/>
</dbReference>
<dbReference type="Gene3D" id="3.30.559.30">
    <property type="entry name" value="Nonribosomal peptide synthetase, condensation domain"/>
    <property type="match status" value="1"/>
</dbReference>
<dbReference type="FunFam" id="3.40.50.12780:FF:000012">
    <property type="entry name" value="Non-ribosomal peptide synthetase"/>
    <property type="match status" value="1"/>
</dbReference>
<dbReference type="Gene3D" id="3.30.559.10">
    <property type="entry name" value="Chloramphenicol acetyltransferase-like domain"/>
    <property type="match status" value="1"/>
</dbReference>
<dbReference type="GO" id="GO:0047527">
    <property type="term" value="F:2,3-dihydroxybenzoate-serine ligase activity"/>
    <property type="evidence" value="ECO:0007669"/>
    <property type="project" value="TreeGrafter"/>
</dbReference>
<dbReference type="CDD" id="cd05930">
    <property type="entry name" value="A_NRPS"/>
    <property type="match status" value="1"/>
</dbReference>
<dbReference type="FunFam" id="3.40.50.980:FF:000001">
    <property type="entry name" value="Non-ribosomal peptide synthetase"/>
    <property type="match status" value="1"/>
</dbReference>
<organism evidence="6">
    <name type="scientific">Peterkaempfera griseoplana</name>
    <name type="common">Streptacidiphilus griseoplanus</name>
    <dbReference type="NCBI Taxonomy" id="66896"/>
    <lineage>
        <taxon>Bacteria</taxon>
        <taxon>Bacillati</taxon>
        <taxon>Actinomycetota</taxon>
        <taxon>Actinomycetes</taxon>
        <taxon>Kitasatosporales</taxon>
        <taxon>Streptomycetaceae</taxon>
        <taxon>Peterkaempfera</taxon>
    </lineage>
</organism>
<keyword evidence="2" id="KW-0596">Phosphopantetheine</keyword>
<dbReference type="PROSITE" id="PS00455">
    <property type="entry name" value="AMP_BINDING"/>
    <property type="match status" value="1"/>
</dbReference>
<protein>
    <submittedName>
        <fullName evidence="6">Putative non-ribosomal peptide synthetase</fullName>
    </submittedName>
</protein>
<dbReference type="PROSITE" id="PS00012">
    <property type="entry name" value="PHOSPHOPANTETHEINE"/>
    <property type="match status" value="1"/>
</dbReference>
<dbReference type="PANTHER" id="PTHR45527">
    <property type="entry name" value="NONRIBOSOMAL PEPTIDE SYNTHETASE"/>
    <property type="match status" value="1"/>
</dbReference>
<dbReference type="FunFam" id="2.30.38.10:FF:000001">
    <property type="entry name" value="Non-ribosomal peptide synthetase PvdI"/>
    <property type="match status" value="1"/>
</dbReference>
<keyword evidence="3" id="KW-0597">Phosphoprotein</keyword>
<dbReference type="FunFam" id="3.30.300.30:FF:000010">
    <property type="entry name" value="Enterobactin synthetase component F"/>
    <property type="match status" value="1"/>
</dbReference>
<dbReference type="InterPro" id="IPR020845">
    <property type="entry name" value="AMP-binding_CS"/>
</dbReference>
<dbReference type="InterPro" id="IPR009081">
    <property type="entry name" value="PP-bd_ACP"/>
</dbReference>
<dbReference type="InterPro" id="IPR013120">
    <property type="entry name" value="FAR_NAD-bd"/>
</dbReference>
<dbReference type="InterPro" id="IPR045851">
    <property type="entry name" value="AMP-bd_C_sf"/>
</dbReference>
<dbReference type="Pfam" id="PF00501">
    <property type="entry name" value="AMP-binding"/>
    <property type="match status" value="1"/>
</dbReference>